<accession>A0A6N2MJV5</accession>
<gene>
    <name evidence="1" type="ORF">SVIM_LOCUS381195</name>
</gene>
<reference evidence="1" key="1">
    <citation type="submission" date="2019-03" db="EMBL/GenBank/DDBJ databases">
        <authorList>
            <person name="Mank J."/>
            <person name="Almeida P."/>
        </authorList>
    </citation>
    <scope>NUCLEOTIDE SEQUENCE</scope>
    <source>
        <strain evidence="1">78183</strain>
    </source>
</reference>
<proteinExistence type="predicted"/>
<dbReference type="AlphaFoldDB" id="A0A6N2MJV5"/>
<dbReference type="EMBL" id="CAADRP010001841">
    <property type="protein sequence ID" value="VFU54483.1"/>
    <property type="molecule type" value="Genomic_DNA"/>
</dbReference>
<name>A0A6N2MJV5_SALVM</name>
<protein>
    <submittedName>
        <fullName evidence="1">Uncharacterized protein</fullName>
    </submittedName>
</protein>
<sequence length="82" mass="9627">MAQYKKHRLTIEGNLEPSTSSPIHLCSSRSLLETWHNTRNIVLPQKVTLSHPHLHQFISVHLVVFWKHGTIQETSSYHRRLH</sequence>
<organism evidence="1">
    <name type="scientific">Salix viminalis</name>
    <name type="common">Common osier</name>
    <name type="synonym">Basket willow</name>
    <dbReference type="NCBI Taxonomy" id="40686"/>
    <lineage>
        <taxon>Eukaryota</taxon>
        <taxon>Viridiplantae</taxon>
        <taxon>Streptophyta</taxon>
        <taxon>Embryophyta</taxon>
        <taxon>Tracheophyta</taxon>
        <taxon>Spermatophyta</taxon>
        <taxon>Magnoliopsida</taxon>
        <taxon>eudicotyledons</taxon>
        <taxon>Gunneridae</taxon>
        <taxon>Pentapetalae</taxon>
        <taxon>rosids</taxon>
        <taxon>fabids</taxon>
        <taxon>Malpighiales</taxon>
        <taxon>Salicaceae</taxon>
        <taxon>Saliceae</taxon>
        <taxon>Salix</taxon>
    </lineage>
</organism>
<evidence type="ECO:0000313" key="1">
    <source>
        <dbReference type="EMBL" id="VFU54483.1"/>
    </source>
</evidence>